<keyword evidence="5" id="KW-1185">Reference proteome</keyword>
<dbReference type="InterPro" id="IPR027417">
    <property type="entry name" value="P-loop_NTPase"/>
</dbReference>
<evidence type="ECO:0000259" key="2">
    <source>
        <dbReference type="Pfam" id="PF13086"/>
    </source>
</evidence>
<feature type="domain" description="DNA2/NAM7 helicase helicase" evidence="2">
    <location>
        <begin position="149"/>
        <end position="235"/>
    </location>
</feature>
<proteinExistence type="predicted"/>
<dbReference type="Pfam" id="PF13087">
    <property type="entry name" value="AAA_12"/>
    <property type="match status" value="1"/>
</dbReference>
<evidence type="ECO:0000256" key="1">
    <source>
        <dbReference type="SAM" id="MobiDB-lite"/>
    </source>
</evidence>
<feature type="domain" description="DNA2/NAM7 helicase-like C-terminal" evidence="3">
    <location>
        <begin position="440"/>
        <end position="617"/>
    </location>
</feature>
<evidence type="ECO:0000313" key="5">
    <source>
        <dbReference type="Proteomes" id="UP001620626"/>
    </source>
</evidence>
<feature type="region of interest" description="Disordered" evidence="1">
    <location>
        <begin position="317"/>
        <end position="348"/>
    </location>
</feature>
<name>A0ABD2HWX1_9BILA</name>
<gene>
    <name evidence="4" type="ORF">niasHT_035495</name>
</gene>
<dbReference type="PANTHER" id="PTHR10887">
    <property type="entry name" value="DNA2/NAM7 HELICASE FAMILY"/>
    <property type="match status" value="1"/>
</dbReference>
<dbReference type="InterPro" id="IPR041679">
    <property type="entry name" value="DNA2/NAM7-like_C"/>
</dbReference>
<evidence type="ECO:0000313" key="4">
    <source>
        <dbReference type="EMBL" id="KAL3072234.1"/>
    </source>
</evidence>
<dbReference type="Proteomes" id="UP001620626">
    <property type="component" value="Unassembled WGS sequence"/>
</dbReference>
<evidence type="ECO:0000259" key="3">
    <source>
        <dbReference type="Pfam" id="PF13087"/>
    </source>
</evidence>
<comment type="caution">
    <text evidence="4">The sequence shown here is derived from an EMBL/GenBank/DDBJ whole genome shotgun (WGS) entry which is preliminary data.</text>
</comment>
<sequence length="661" mass="74925">MEAFMSTMCLNFPDDKYEQSAEPEAPASAASASPSQQSYARKMRQKMTFGILSKEHRLGQYFLNLFLITLNLLKCRQIYRASGLPWKLPDNFVYMLGKRMSEVESAMPDDSTAPASALKLRKFKHTGFVVESFHRPTIQRYLDSIKYLTTTQKSAVLASSNKEGLFAIQGPPGTGKTELIAHISILAALSYVCNYSKEEDEECRKLMQNMKPQILIVCATNSAAEHVAEQVSRLKDELISDDDFFKRSEALQNSLPTFGKCMPLGQIKIMRKYAASYSAAEVPHQLWYCSNKNGMPYHPKMFGVLCRAVNQEARENMVDSAHQRRKANDGLPFGSKNQHQRESDDDGMYLIDDDEDIVLGEVDQDDDYVPKNKQHYTSTILHIVSVGDLFQLDSKPFIMPKNLMQPNALREWQMHLSMNFRIFRRLAGSVHDCFMKNLPMRCKTMLVEVFRGHRGLYDFNFGMFYNQHQLQPSFLPRTALEYANDCPQDFLLSTFLSDHFQNHKIVVIDVNTFGPASCRSETEAFLARRIVNKLSAGGVEMTDIAVITPYKSQLLQLFKVFVVGTDETSAASADFLCPCTSNPELIVPLDRRAYSDLMVGTVDAAQGKEFDYVIASGSEAVEFESSIEAGRFMPYTKQSFMVFLKEARHEGLIFDVKNLQV</sequence>
<dbReference type="AlphaFoldDB" id="A0ABD2HWX1"/>
<protein>
    <submittedName>
        <fullName evidence="4">Uncharacterized protein</fullName>
    </submittedName>
</protein>
<organism evidence="4 5">
    <name type="scientific">Heterodera trifolii</name>
    <dbReference type="NCBI Taxonomy" id="157864"/>
    <lineage>
        <taxon>Eukaryota</taxon>
        <taxon>Metazoa</taxon>
        <taxon>Ecdysozoa</taxon>
        <taxon>Nematoda</taxon>
        <taxon>Chromadorea</taxon>
        <taxon>Rhabditida</taxon>
        <taxon>Tylenchina</taxon>
        <taxon>Tylenchomorpha</taxon>
        <taxon>Tylenchoidea</taxon>
        <taxon>Heteroderidae</taxon>
        <taxon>Heteroderinae</taxon>
        <taxon>Heterodera</taxon>
    </lineage>
</organism>
<feature type="region of interest" description="Disordered" evidence="1">
    <location>
        <begin position="18"/>
        <end position="37"/>
    </location>
</feature>
<dbReference type="EMBL" id="JBICBT010001337">
    <property type="protein sequence ID" value="KAL3072234.1"/>
    <property type="molecule type" value="Genomic_DNA"/>
</dbReference>
<dbReference type="PANTHER" id="PTHR10887:SF322">
    <property type="entry name" value="HELICASE MOV-10"/>
    <property type="match status" value="1"/>
</dbReference>
<dbReference type="Gene3D" id="3.40.50.300">
    <property type="entry name" value="P-loop containing nucleotide triphosphate hydrolases"/>
    <property type="match status" value="2"/>
</dbReference>
<accession>A0ABD2HWX1</accession>
<dbReference type="Pfam" id="PF13086">
    <property type="entry name" value="AAA_11"/>
    <property type="match status" value="1"/>
</dbReference>
<reference evidence="4 5" key="1">
    <citation type="submission" date="2024-10" db="EMBL/GenBank/DDBJ databases">
        <authorList>
            <person name="Kim D."/>
        </authorList>
    </citation>
    <scope>NUCLEOTIDE SEQUENCE [LARGE SCALE GENOMIC DNA]</scope>
    <source>
        <strain evidence="4">BH-2024</strain>
    </source>
</reference>
<feature type="compositionally biased region" description="Low complexity" evidence="1">
    <location>
        <begin position="20"/>
        <end position="37"/>
    </location>
</feature>
<dbReference type="SUPFAM" id="SSF52540">
    <property type="entry name" value="P-loop containing nucleoside triphosphate hydrolases"/>
    <property type="match status" value="1"/>
</dbReference>
<dbReference type="InterPro" id="IPR041677">
    <property type="entry name" value="DNA2/NAM7_AAA_11"/>
</dbReference>
<dbReference type="InterPro" id="IPR045055">
    <property type="entry name" value="DNA2/NAM7-like"/>
</dbReference>